<dbReference type="EMBL" id="CP113520">
    <property type="protein sequence ID" value="WAJ27576.1"/>
    <property type="molecule type" value="Genomic_DNA"/>
</dbReference>
<keyword evidence="2" id="KW-1185">Reference proteome</keyword>
<protein>
    <submittedName>
        <fullName evidence="1">Uncharacterized protein</fullName>
    </submittedName>
</protein>
<accession>A0ACD4NL92</accession>
<evidence type="ECO:0000313" key="1">
    <source>
        <dbReference type="EMBL" id="WAJ27576.1"/>
    </source>
</evidence>
<sequence>MPRPTIGDTPTVRIALLIPQAELDAVNDYRFANRIPSVAGAIRTLLNEALATRKASPVIASGWDSF</sequence>
<gene>
    <name evidence="1" type="ORF">OXU80_22450</name>
</gene>
<dbReference type="Proteomes" id="UP001163223">
    <property type="component" value="Chromosome"/>
</dbReference>
<organism evidence="1 2">
    <name type="scientific">Antarcticirhabdus aurantiaca</name>
    <dbReference type="NCBI Taxonomy" id="2606717"/>
    <lineage>
        <taxon>Bacteria</taxon>
        <taxon>Pseudomonadati</taxon>
        <taxon>Pseudomonadota</taxon>
        <taxon>Alphaproteobacteria</taxon>
        <taxon>Hyphomicrobiales</taxon>
        <taxon>Aurantimonadaceae</taxon>
        <taxon>Antarcticirhabdus</taxon>
    </lineage>
</organism>
<name>A0ACD4NL92_9HYPH</name>
<proteinExistence type="predicted"/>
<evidence type="ECO:0000313" key="2">
    <source>
        <dbReference type="Proteomes" id="UP001163223"/>
    </source>
</evidence>
<reference evidence="1" key="1">
    <citation type="submission" date="2022-11" db="EMBL/GenBank/DDBJ databases">
        <title>beta-Carotene-producing bacterium, Jeongeuplla avenae sp. nov., alleviates the salt stress of Arabidopsis seedlings.</title>
        <authorList>
            <person name="Jiang L."/>
            <person name="Lee J."/>
        </authorList>
    </citation>
    <scope>NUCLEOTIDE SEQUENCE</scope>
    <source>
        <strain evidence="1">DY_R2A_6</strain>
    </source>
</reference>